<accession>A0A8T0UYN7</accession>
<protein>
    <submittedName>
        <fullName evidence="2">Uncharacterized protein</fullName>
    </submittedName>
</protein>
<feature type="compositionally biased region" description="Basic and acidic residues" evidence="1">
    <location>
        <begin position="44"/>
        <end position="58"/>
    </location>
</feature>
<evidence type="ECO:0000313" key="3">
    <source>
        <dbReference type="Proteomes" id="UP000823388"/>
    </source>
</evidence>
<sequence>MDHDNITRSGPGAASLSGQWFGFRPAMLTKDAGHGTASMLPEARPSRARDRSPGRRDTLPVVVAKLAGGRPPQCAGAEQELQQVKLRARGQCAQQLDMNPDS</sequence>
<evidence type="ECO:0000256" key="1">
    <source>
        <dbReference type="SAM" id="MobiDB-lite"/>
    </source>
</evidence>
<dbReference type="EMBL" id="CM029041">
    <property type="protein sequence ID" value="KAG2627105.1"/>
    <property type="molecule type" value="Genomic_DNA"/>
</dbReference>
<comment type="caution">
    <text evidence="2">The sequence shown here is derived from an EMBL/GenBank/DDBJ whole genome shotgun (WGS) entry which is preliminary data.</text>
</comment>
<name>A0A8T0UYN7_PANVG</name>
<dbReference type="AlphaFoldDB" id="A0A8T0UYN7"/>
<feature type="region of interest" description="Disordered" evidence="1">
    <location>
        <begin position="1"/>
        <end position="20"/>
    </location>
</feature>
<dbReference type="Proteomes" id="UP000823388">
    <property type="component" value="Chromosome 3K"/>
</dbReference>
<feature type="region of interest" description="Disordered" evidence="1">
    <location>
        <begin position="32"/>
        <end position="58"/>
    </location>
</feature>
<organism evidence="2 3">
    <name type="scientific">Panicum virgatum</name>
    <name type="common">Blackwell switchgrass</name>
    <dbReference type="NCBI Taxonomy" id="38727"/>
    <lineage>
        <taxon>Eukaryota</taxon>
        <taxon>Viridiplantae</taxon>
        <taxon>Streptophyta</taxon>
        <taxon>Embryophyta</taxon>
        <taxon>Tracheophyta</taxon>
        <taxon>Spermatophyta</taxon>
        <taxon>Magnoliopsida</taxon>
        <taxon>Liliopsida</taxon>
        <taxon>Poales</taxon>
        <taxon>Poaceae</taxon>
        <taxon>PACMAD clade</taxon>
        <taxon>Panicoideae</taxon>
        <taxon>Panicodae</taxon>
        <taxon>Paniceae</taxon>
        <taxon>Panicinae</taxon>
        <taxon>Panicum</taxon>
        <taxon>Panicum sect. Hiantes</taxon>
    </lineage>
</organism>
<reference evidence="2" key="1">
    <citation type="submission" date="2020-05" db="EMBL/GenBank/DDBJ databases">
        <title>WGS assembly of Panicum virgatum.</title>
        <authorList>
            <person name="Lovell J.T."/>
            <person name="Jenkins J."/>
            <person name="Shu S."/>
            <person name="Juenger T.E."/>
            <person name="Schmutz J."/>
        </authorList>
    </citation>
    <scope>NUCLEOTIDE SEQUENCE</scope>
    <source>
        <strain evidence="2">AP13</strain>
    </source>
</reference>
<gene>
    <name evidence="2" type="ORF">PVAP13_3KG226994</name>
</gene>
<proteinExistence type="predicted"/>
<evidence type="ECO:0000313" key="2">
    <source>
        <dbReference type="EMBL" id="KAG2627105.1"/>
    </source>
</evidence>
<keyword evidence="3" id="KW-1185">Reference proteome</keyword>